<protein>
    <submittedName>
        <fullName evidence="1">Uncharacterized protein</fullName>
    </submittedName>
</protein>
<comment type="caution">
    <text evidence="1">The sequence shown here is derived from an EMBL/GenBank/DDBJ whole genome shotgun (WGS) entry which is preliminary data.</text>
</comment>
<reference evidence="1" key="2">
    <citation type="journal article" date="2023" name="IMA Fungus">
        <title>Comparative genomic study of the Penicillium genus elucidates a diverse pangenome and 15 lateral gene transfer events.</title>
        <authorList>
            <person name="Petersen C."/>
            <person name="Sorensen T."/>
            <person name="Nielsen M.R."/>
            <person name="Sondergaard T.E."/>
            <person name="Sorensen J.L."/>
            <person name="Fitzpatrick D.A."/>
            <person name="Frisvad J.C."/>
            <person name="Nielsen K.L."/>
        </authorList>
    </citation>
    <scope>NUCLEOTIDE SEQUENCE</scope>
    <source>
        <strain evidence="1">IBT 34128</strain>
    </source>
</reference>
<dbReference type="RefSeq" id="XP_056515354.1">
    <property type="nucleotide sequence ID" value="XM_056652087.1"/>
</dbReference>
<dbReference type="EMBL" id="JAPMSZ010000002">
    <property type="protein sequence ID" value="KAJ5111875.1"/>
    <property type="molecule type" value="Genomic_DNA"/>
</dbReference>
<dbReference type="OrthoDB" id="10554470at2759"/>
<organism evidence="1 2">
    <name type="scientific">Penicillium alfredii</name>
    <dbReference type="NCBI Taxonomy" id="1506179"/>
    <lineage>
        <taxon>Eukaryota</taxon>
        <taxon>Fungi</taxon>
        <taxon>Dikarya</taxon>
        <taxon>Ascomycota</taxon>
        <taxon>Pezizomycotina</taxon>
        <taxon>Eurotiomycetes</taxon>
        <taxon>Eurotiomycetidae</taxon>
        <taxon>Eurotiales</taxon>
        <taxon>Aspergillaceae</taxon>
        <taxon>Penicillium</taxon>
    </lineage>
</organism>
<sequence length="103" mass="12167">MAADITPPGSVFELPFSPPPTTEKAVSRKAERVVKRLRFHLAHHKLSPWWEIRLKPQSYTQVLYQLDVDKPLWNYVEDKVRYDITTALRSECHVPYMKYLLPM</sequence>
<dbReference type="GeneID" id="81391255"/>
<keyword evidence="2" id="KW-1185">Reference proteome</keyword>
<name>A0A9W9G574_9EURO</name>
<evidence type="ECO:0000313" key="2">
    <source>
        <dbReference type="Proteomes" id="UP001141434"/>
    </source>
</evidence>
<dbReference type="Proteomes" id="UP001141434">
    <property type="component" value="Unassembled WGS sequence"/>
</dbReference>
<dbReference type="AlphaFoldDB" id="A0A9W9G574"/>
<evidence type="ECO:0000313" key="1">
    <source>
        <dbReference type="EMBL" id="KAJ5111875.1"/>
    </source>
</evidence>
<proteinExistence type="predicted"/>
<gene>
    <name evidence="1" type="ORF">NUU61_001505</name>
</gene>
<reference evidence="1" key="1">
    <citation type="submission" date="2022-11" db="EMBL/GenBank/DDBJ databases">
        <authorList>
            <person name="Petersen C."/>
        </authorList>
    </citation>
    <scope>NUCLEOTIDE SEQUENCE</scope>
    <source>
        <strain evidence="1">IBT 34128</strain>
    </source>
</reference>
<accession>A0A9W9G574</accession>